<dbReference type="AlphaFoldDB" id="A0A4Z1KVY6"/>
<keyword evidence="1" id="KW-0371">Homeobox</keyword>
<comment type="subcellular location">
    <subcellularLocation>
        <location evidence="1">Nucleus</location>
    </subcellularLocation>
</comment>
<dbReference type="Proteomes" id="UP000297280">
    <property type="component" value="Unassembled WGS sequence"/>
</dbReference>
<feature type="region of interest" description="Disordered" evidence="2">
    <location>
        <begin position="288"/>
        <end position="310"/>
    </location>
</feature>
<dbReference type="InterPro" id="IPR001356">
    <property type="entry name" value="HD"/>
</dbReference>
<dbReference type="SUPFAM" id="SSF46689">
    <property type="entry name" value="Homeodomain-like"/>
    <property type="match status" value="1"/>
</dbReference>
<dbReference type="EMBL" id="PQXO01000154">
    <property type="protein sequence ID" value="TGO88566.1"/>
    <property type="molecule type" value="Genomic_DNA"/>
</dbReference>
<feature type="domain" description="Homeobox" evidence="3">
    <location>
        <begin position="229"/>
        <end position="289"/>
    </location>
</feature>
<reference evidence="4 5" key="1">
    <citation type="submission" date="2017-12" db="EMBL/GenBank/DDBJ databases">
        <title>Comparative genomics of Botrytis spp.</title>
        <authorList>
            <person name="Valero-Jimenez C.A."/>
            <person name="Tapia P."/>
            <person name="Veloso J."/>
            <person name="Silva-Moreno E."/>
            <person name="Staats M."/>
            <person name="Valdes J.H."/>
            <person name="Van Kan J.A.L."/>
        </authorList>
    </citation>
    <scope>NUCLEOTIDE SEQUENCE [LARGE SCALE GENOMIC DNA]</scope>
    <source>
        <strain evidence="4 5">MUCL3349</strain>
    </source>
</reference>
<gene>
    <name evidence="4" type="ORF">BPOR_0154g00060</name>
</gene>
<dbReference type="Gene3D" id="1.10.10.60">
    <property type="entry name" value="Homeodomain-like"/>
    <property type="match status" value="1"/>
</dbReference>
<evidence type="ECO:0000313" key="5">
    <source>
        <dbReference type="Proteomes" id="UP000297280"/>
    </source>
</evidence>
<keyword evidence="1" id="KW-0238">DNA-binding</keyword>
<accession>A0A4Z1KVY6</accession>
<keyword evidence="1" id="KW-0539">Nucleus</keyword>
<keyword evidence="5" id="KW-1185">Reference proteome</keyword>
<comment type="caution">
    <text evidence="4">The sequence shown here is derived from an EMBL/GenBank/DDBJ whole genome shotgun (WGS) entry which is preliminary data.</text>
</comment>
<evidence type="ECO:0000259" key="3">
    <source>
        <dbReference type="PROSITE" id="PS50071"/>
    </source>
</evidence>
<feature type="DNA-binding region" description="Homeobox" evidence="1">
    <location>
        <begin position="231"/>
        <end position="290"/>
    </location>
</feature>
<evidence type="ECO:0000256" key="2">
    <source>
        <dbReference type="SAM" id="MobiDB-lite"/>
    </source>
</evidence>
<sequence>MEADSEQSMGETAASWTWSLPEEDCLTRLMKKHKKRVEEGEIPQGILFDEVSVGLNGLGFGIQRTSAACNRKWRRMCDSQSMLRGDTLSNGSNWKFVFGEAADFITDDEDEVDKGPIDLIDKNQKTSKPPWSEEESRTVYEESKTLQELNNQGGSPKFTNTSQLFNQVSALHRVKGYPRSSNACNRYWETTGRELWDYYEQIVGDFKTKDALNAKCTEPISGMNDTALRVTKNSGSVLTKSQISVLSQLATESLNPSTEQKEKVAKDHGISVFRISAYFANKRSSQRKEMAKHALDHESSKRKQSGRLDAEFADGNESIVARADDALRDTKKPRLSSSSQMVPINDNRSAQEVLAIEKDALQDLTMPALRSTTSEKEFGSSYAPIEIDSPPLQSSEPRKISLNNGLYTTEFKEAMLTQRRLMEEQITELTTRKEKLLKKALAHKVTADLEIEAYTAVQKKVVEEENFEAVLRAELKRIKDWEGILIHK</sequence>
<dbReference type="OrthoDB" id="3501850at2759"/>
<dbReference type="PROSITE" id="PS50071">
    <property type="entry name" value="HOMEOBOX_2"/>
    <property type="match status" value="1"/>
</dbReference>
<name>A0A4Z1KVY6_9HELO</name>
<dbReference type="GO" id="GO:0003677">
    <property type="term" value="F:DNA binding"/>
    <property type="evidence" value="ECO:0007669"/>
    <property type="project" value="UniProtKB-UniRule"/>
</dbReference>
<dbReference type="InterPro" id="IPR009057">
    <property type="entry name" value="Homeodomain-like_sf"/>
</dbReference>
<dbReference type="GO" id="GO:0005634">
    <property type="term" value="C:nucleus"/>
    <property type="evidence" value="ECO:0007669"/>
    <property type="project" value="UniProtKB-SubCell"/>
</dbReference>
<protein>
    <recommendedName>
        <fullName evidence="3">Homeobox domain-containing protein</fullName>
    </recommendedName>
</protein>
<evidence type="ECO:0000313" key="4">
    <source>
        <dbReference type="EMBL" id="TGO88566.1"/>
    </source>
</evidence>
<organism evidence="4 5">
    <name type="scientific">Botrytis porri</name>
    <dbReference type="NCBI Taxonomy" id="87229"/>
    <lineage>
        <taxon>Eukaryota</taxon>
        <taxon>Fungi</taxon>
        <taxon>Dikarya</taxon>
        <taxon>Ascomycota</taxon>
        <taxon>Pezizomycotina</taxon>
        <taxon>Leotiomycetes</taxon>
        <taxon>Helotiales</taxon>
        <taxon>Sclerotiniaceae</taxon>
        <taxon>Botrytis</taxon>
    </lineage>
</organism>
<proteinExistence type="predicted"/>
<evidence type="ECO:0000256" key="1">
    <source>
        <dbReference type="PROSITE-ProRule" id="PRU00108"/>
    </source>
</evidence>
<dbReference type="SMART" id="SM00389">
    <property type="entry name" value="HOX"/>
    <property type="match status" value="1"/>
</dbReference>